<sequence>MHNTKPRAVLSLKKTPPQSEITQEPPTPQQSTATSKKRKIPAAFPCLQTHWPELFNLKHPTPLKIGILVPVIASLKQEDEPYTDTQIGKAIGWYCRRFEYLKALTNAPHRVGIDGNTFPISDQDRQNAMKQIKARLKEARACPKR</sequence>
<evidence type="ECO:0000256" key="2">
    <source>
        <dbReference type="SAM" id="MobiDB-lite"/>
    </source>
</evidence>
<name>A0A0H5PZH7_9ZZZZ</name>
<proteinExistence type="predicted"/>
<evidence type="ECO:0000313" key="4">
    <source>
        <dbReference type="EMBL" id="CRY94580.1"/>
    </source>
</evidence>
<dbReference type="GO" id="GO:0003723">
    <property type="term" value="F:RNA binding"/>
    <property type="evidence" value="ECO:0007669"/>
    <property type="project" value="UniProtKB-KW"/>
</dbReference>
<evidence type="ECO:0000256" key="1">
    <source>
        <dbReference type="ARBA" id="ARBA00022884"/>
    </source>
</evidence>
<dbReference type="SUPFAM" id="SSF48657">
    <property type="entry name" value="FinO-like"/>
    <property type="match status" value="1"/>
</dbReference>
<geneLocation type="plasmid" evidence="4">
    <name>pRGRH0285</name>
</geneLocation>
<dbReference type="Gene3D" id="1.10.1710.10">
    <property type="entry name" value="ProQ/FinO domain"/>
    <property type="match status" value="1"/>
</dbReference>
<dbReference type="InterPro" id="IPR036442">
    <property type="entry name" value="ProQ/FinO_sf"/>
</dbReference>
<organism evidence="4">
    <name type="scientific">uncultured prokaryote</name>
    <dbReference type="NCBI Taxonomy" id="198431"/>
    <lineage>
        <taxon>unclassified sequences</taxon>
        <taxon>environmental samples</taxon>
    </lineage>
</organism>
<protein>
    <recommendedName>
        <fullName evidence="3">ProQ/FinO domain-containing protein</fullName>
    </recommendedName>
</protein>
<dbReference type="AlphaFoldDB" id="A0A0H5PZH7"/>
<feature type="compositionally biased region" description="Polar residues" evidence="2">
    <location>
        <begin position="16"/>
        <end position="34"/>
    </location>
</feature>
<reference evidence="4" key="1">
    <citation type="submission" date="2015-06" db="EMBL/GenBank/DDBJ databases">
        <authorList>
            <person name="Joergensen T."/>
        </authorList>
    </citation>
    <scope>NUCLEOTIDE SEQUENCE</scope>
    <source>
        <plasmid evidence="4">pRGRH0285</plasmid>
    </source>
</reference>
<feature type="domain" description="ProQ/FinO" evidence="3">
    <location>
        <begin position="38"/>
        <end position="145"/>
    </location>
</feature>
<reference evidence="4" key="2">
    <citation type="submission" date="2015-07" db="EMBL/GenBank/DDBJ databases">
        <title>Plasmids, circular viruses and viroids from rat gut.</title>
        <authorList>
            <person name="Jorgensen T.J."/>
            <person name="Hansen M.A."/>
            <person name="Xu Z."/>
            <person name="Tabak M.A."/>
            <person name="Sorensen S.J."/>
            <person name="Hansen L.H."/>
        </authorList>
    </citation>
    <scope>NUCLEOTIDE SEQUENCE</scope>
    <source>
        <plasmid evidence="4">pRGRH0285</plasmid>
    </source>
</reference>
<dbReference type="SMART" id="SM00945">
    <property type="entry name" value="ProQ"/>
    <property type="match status" value="1"/>
</dbReference>
<accession>A0A0H5PZH7</accession>
<keyword evidence="4" id="KW-0614">Plasmid</keyword>
<evidence type="ECO:0000259" key="3">
    <source>
        <dbReference type="SMART" id="SM00945"/>
    </source>
</evidence>
<feature type="region of interest" description="Disordered" evidence="2">
    <location>
        <begin position="1"/>
        <end position="39"/>
    </location>
</feature>
<keyword evidence="1" id="KW-0694">RNA-binding</keyword>
<dbReference type="InterPro" id="IPR016103">
    <property type="entry name" value="ProQ/FinO"/>
</dbReference>
<dbReference type="EMBL" id="LN852957">
    <property type="protein sequence ID" value="CRY94580.1"/>
    <property type="molecule type" value="Genomic_DNA"/>
</dbReference>
<dbReference type="Pfam" id="PF04352">
    <property type="entry name" value="ProQ"/>
    <property type="match status" value="1"/>
</dbReference>